<evidence type="ECO:0000313" key="2">
    <source>
        <dbReference type="EMBL" id="KAK7507169.1"/>
    </source>
</evidence>
<comment type="caution">
    <text evidence="2">The sequence shown here is derived from an EMBL/GenBank/DDBJ whole genome shotgun (WGS) entry which is preliminary data.</text>
</comment>
<organism evidence="2 3">
    <name type="scientific">Batillaria attramentaria</name>
    <dbReference type="NCBI Taxonomy" id="370345"/>
    <lineage>
        <taxon>Eukaryota</taxon>
        <taxon>Metazoa</taxon>
        <taxon>Spiralia</taxon>
        <taxon>Lophotrochozoa</taxon>
        <taxon>Mollusca</taxon>
        <taxon>Gastropoda</taxon>
        <taxon>Caenogastropoda</taxon>
        <taxon>Sorbeoconcha</taxon>
        <taxon>Cerithioidea</taxon>
        <taxon>Batillariidae</taxon>
        <taxon>Batillaria</taxon>
    </lineage>
</organism>
<protein>
    <submittedName>
        <fullName evidence="2">Uncharacterized protein</fullName>
    </submittedName>
</protein>
<reference evidence="2 3" key="1">
    <citation type="journal article" date="2023" name="Sci. Data">
        <title>Genome assembly of the Korean intertidal mud-creeper Batillaria attramentaria.</title>
        <authorList>
            <person name="Patra A.K."/>
            <person name="Ho P.T."/>
            <person name="Jun S."/>
            <person name="Lee S.J."/>
            <person name="Kim Y."/>
            <person name="Won Y.J."/>
        </authorList>
    </citation>
    <scope>NUCLEOTIDE SEQUENCE [LARGE SCALE GENOMIC DNA]</scope>
    <source>
        <strain evidence="2">Wonlab-2016</strain>
    </source>
</reference>
<name>A0ABD0M5F4_9CAEN</name>
<dbReference type="Proteomes" id="UP001519460">
    <property type="component" value="Unassembled WGS sequence"/>
</dbReference>
<dbReference type="AlphaFoldDB" id="A0ABD0M5F4"/>
<gene>
    <name evidence="2" type="ORF">BaRGS_00001104</name>
</gene>
<evidence type="ECO:0000313" key="3">
    <source>
        <dbReference type="Proteomes" id="UP001519460"/>
    </source>
</evidence>
<dbReference type="EMBL" id="JACVVK020000004">
    <property type="protein sequence ID" value="KAK7507169.1"/>
    <property type="molecule type" value="Genomic_DNA"/>
</dbReference>
<evidence type="ECO:0000256" key="1">
    <source>
        <dbReference type="SAM" id="MobiDB-lite"/>
    </source>
</evidence>
<accession>A0ABD0M5F4</accession>
<proteinExistence type="predicted"/>
<feature type="compositionally biased region" description="Basic and acidic residues" evidence="1">
    <location>
        <begin position="1"/>
        <end position="14"/>
    </location>
</feature>
<feature type="region of interest" description="Disordered" evidence="1">
    <location>
        <begin position="1"/>
        <end position="78"/>
    </location>
</feature>
<keyword evidence="3" id="KW-1185">Reference proteome</keyword>
<sequence>MQNHPELEKVSKQRDRGRKRWRLGGGETQGDQEISSSHRDRTSQHVRARRSAKGASRSARKKDIGIRTKRESHRESKQLSQQFHELASAQRVNAARILAGSSPSQFF</sequence>
<feature type="compositionally biased region" description="Basic and acidic residues" evidence="1">
    <location>
        <begin position="61"/>
        <end position="77"/>
    </location>
</feature>